<keyword evidence="3" id="KW-1185">Reference proteome</keyword>
<gene>
    <name evidence="2" type="ORF">EDS130_LOCUS36901</name>
    <name evidence="1" type="ORF">XAT740_LOCUS20687</name>
</gene>
<comment type="caution">
    <text evidence="2">The sequence shown here is derived from an EMBL/GenBank/DDBJ whole genome shotgun (WGS) entry which is preliminary data.</text>
</comment>
<dbReference type="EMBL" id="CAJNOR010001454">
    <property type="protein sequence ID" value="CAF1146024.1"/>
    <property type="molecule type" value="Genomic_DNA"/>
</dbReference>
<dbReference type="OrthoDB" id="10538362at2759"/>
<dbReference type="Proteomes" id="UP000663852">
    <property type="component" value="Unassembled WGS sequence"/>
</dbReference>
<dbReference type="Proteomes" id="UP000663828">
    <property type="component" value="Unassembled WGS sequence"/>
</dbReference>
<protein>
    <submittedName>
        <fullName evidence="2">Uncharacterized protein</fullName>
    </submittedName>
</protein>
<accession>A0A815LQG7</accession>
<dbReference type="AlphaFoldDB" id="A0A815LQG7"/>
<evidence type="ECO:0000313" key="1">
    <source>
        <dbReference type="EMBL" id="CAF1146024.1"/>
    </source>
</evidence>
<name>A0A815LQG7_ADIRI</name>
<evidence type="ECO:0000313" key="2">
    <source>
        <dbReference type="EMBL" id="CAF1413348.1"/>
    </source>
</evidence>
<proteinExistence type="predicted"/>
<organism evidence="2 4">
    <name type="scientific">Adineta ricciae</name>
    <name type="common">Rotifer</name>
    <dbReference type="NCBI Taxonomy" id="249248"/>
    <lineage>
        <taxon>Eukaryota</taxon>
        <taxon>Metazoa</taxon>
        <taxon>Spiralia</taxon>
        <taxon>Gnathifera</taxon>
        <taxon>Rotifera</taxon>
        <taxon>Eurotatoria</taxon>
        <taxon>Bdelloidea</taxon>
        <taxon>Adinetida</taxon>
        <taxon>Adinetidae</taxon>
        <taxon>Adineta</taxon>
    </lineage>
</organism>
<reference evidence="2" key="1">
    <citation type="submission" date="2021-02" db="EMBL/GenBank/DDBJ databases">
        <authorList>
            <person name="Nowell W R."/>
        </authorList>
    </citation>
    <scope>NUCLEOTIDE SEQUENCE</scope>
</reference>
<sequence length="111" mass="12354">MLYVKYGANDVVGASIKCNCGRLIIFTMKDENFPLSNYRKHLCTKGCTFMNLLKKKYGEGKKLKLQQAVYGLTSLNSVVPALAIASQQQKDVLQVSTDFLTVCCRLGIQLL</sequence>
<dbReference type="EMBL" id="CAJNOJ010000352">
    <property type="protein sequence ID" value="CAF1413348.1"/>
    <property type="molecule type" value="Genomic_DNA"/>
</dbReference>
<evidence type="ECO:0000313" key="4">
    <source>
        <dbReference type="Proteomes" id="UP000663852"/>
    </source>
</evidence>
<evidence type="ECO:0000313" key="3">
    <source>
        <dbReference type="Proteomes" id="UP000663828"/>
    </source>
</evidence>